<dbReference type="Proteomes" id="UP000319557">
    <property type="component" value="Chromosome"/>
</dbReference>
<dbReference type="NCBIfam" id="TIGR02937">
    <property type="entry name" value="sigma70-ECF"/>
    <property type="match status" value="1"/>
</dbReference>
<dbReference type="SUPFAM" id="SSF88659">
    <property type="entry name" value="Sigma3 and sigma4 domains of RNA polymerase sigma factors"/>
    <property type="match status" value="1"/>
</dbReference>
<sequence>MVFAVAAWEIEFAIRNYGPATGNRPQELMENATDELLKSQRAKGNPKAEGLFTLVYEDLIRLAGSYLRDEPDRDKLSATSLVHEAYFRMIDQNRVDWAGKTHFFAIGARVMRRILVDHARRVHAQKRGGEWSRIELDDVSTFSMERDADVLALDDLLETLAGLDPTQARIVEMRFFGGMTMKEIAGALQMGLRTVEKEWAMARAWLRNTLDEDAQE</sequence>
<dbReference type="InterPro" id="IPR039425">
    <property type="entry name" value="RNA_pol_sigma-70-like"/>
</dbReference>
<dbReference type="InterPro" id="IPR011517">
    <property type="entry name" value="RNA_pol_sigma70_ECF-like"/>
</dbReference>
<dbReference type="NCBIfam" id="TIGR02999">
    <property type="entry name" value="Sig-70_X6"/>
    <property type="match status" value="1"/>
</dbReference>
<evidence type="ECO:0000256" key="2">
    <source>
        <dbReference type="ARBA" id="ARBA00023082"/>
    </source>
</evidence>
<protein>
    <submittedName>
        <fullName evidence="5">RNA polymerase sigma factor</fullName>
    </submittedName>
</protein>
<feature type="domain" description="RNA polymerase sigma-70 ECF-like HTH" evidence="4">
    <location>
        <begin position="40"/>
        <end position="211"/>
    </location>
</feature>
<dbReference type="PANTHER" id="PTHR43133">
    <property type="entry name" value="RNA POLYMERASE ECF-TYPE SIGMA FACTO"/>
    <property type="match status" value="1"/>
</dbReference>
<proteinExistence type="predicted"/>
<dbReference type="PANTHER" id="PTHR43133:SF39">
    <property type="entry name" value="SIMILAR TO RNA POLYMERASE SIGMA-E FACTOR"/>
    <property type="match status" value="1"/>
</dbReference>
<dbReference type="KEGG" id="ruv:EC9_21080"/>
<gene>
    <name evidence="5" type="ORF">EC9_21080</name>
</gene>
<dbReference type="InterPro" id="IPR014284">
    <property type="entry name" value="RNA_pol_sigma-70_dom"/>
</dbReference>
<dbReference type="GO" id="GO:0006352">
    <property type="term" value="P:DNA-templated transcription initiation"/>
    <property type="evidence" value="ECO:0007669"/>
    <property type="project" value="InterPro"/>
</dbReference>
<dbReference type="EMBL" id="CP036261">
    <property type="protein sequence ID" value="QDS87925.1"/>
    <property type="molecule type" value="Genomic_DNA"/>
</dbReference>
<evidence type="ECO:0000313" key="5">
    <source>
        <dbReference type="EMBL" id="QDS87925.1"/>
    </source>
</evidence>
<dbReference type="InterPro" id="IPR053812">
    <property type="entry name" value="HTH_Sigma70_ECF-like"/>
</dbReference>
<evidence type="ECO:0000256" key="1">
    <source>
        <dbReference type="ARBA" id="ARBA00023015"/>
    </source>
</evidence>
<dbReference type="Gene3D" id="1.10.10.10">
    <property type="entry name" value="Winged helix-like DNA-binding domain superfamily/Winged helix DNA-binding domain"/>
    <property type="match status" value="1"/>
</dbReference>
<dbReference type="InterPro" id="IPR036388">
    <property type="entry name" value="WH-like_DNA-bd_sf"/>
</dbReference>
<accession>A0A517LZ80</accession>
<evidence type="ECO:0000256" key="3">
    <source>
        <dbReference type="ARBA" id="ARBA00023163"/>
    </source>
</evidence>
<keyword evidence="6" id="KW-1185">Reference proteome</keyword>
<dbReference type="Pfam" id="PF07638">
    <property type="entry name" value="Sigma70_ECF"/>
    <property type="match status" value="1"/>
</dbReference>
<dbReference type="InterPro" id="IPR013324">
    <property type="entry name" value="RNA_pol_sigma_r3/r4-like"/>
</dbReference>
<dbReference type="GO" id="GO:0016987">
    <property type="term" value="F:sigma factor activity"/>
    <property type="evidence" value="ECO:0007669"/>
    <property type="project" value="UniProtKB-KW"/>
</dbReference>
<evidence type="ECO:0000313" key="6">
    <source>
        <dbReference type="Proteomes" id="UP000319557"/>
    </source>
</evidence>
<reference evidence="5 6" key="1">
    <citation type="submission" date="2019-02" db="EMBL/GenBank/DDBJ databases">
        <title>Deep-cultivation of Planctomycetes and their phenomic and genomic characterization uncovers novel biology.</title>
        <authorList>
            <person name="Wiegand S."/>
            <person name="Jogler M."/>
            <person name="Boedeker C."/>
            <person name="Pinto D."/>
            <person name="Vollmers J."/>
            <person name="Rivas-Marin E."/>
            <person name="Kohn T."/>
            <person name="Peeters S.H."/>
            <person name="Heuer A."/>
            <person name="Rast P."/>
            <person name="Oberbeckmann S."/>
            <person name="Bunk B."/>
            <person name="Jeske O."/>
            <person name="Meyerdierks A."/>
            <person name="Storesund J.E."/>
            <person name="Kallscheuer N."/>
            <person name="Luecker S."/>
            <person name="Lage O.M."/>
            <person name="Pohl T."/>
            <person name="Merkel B.J."/>
            <person name="Hornburger P."/>
            <person name="Mueller R.-W."/>
            <person name="Bruemmer F."/>
            <person name="Labrenz M."/>
            <person name="Spormann A.M."/>
            <person name="Op den Camp H."/>
            <person name="Overmann J."/>
            <person name="Amann R."/>
            <person name="Jetten M.S.M."/>
            <person name="Mascher T."/>
            <person name="Medema M.H."/>
            <person name="Devos D.P."/>
            <person name="Kaster A.-K."/>
            <person name="Ovreas L."/>
            <person name="Rohde M."/>
            <person name="Galperin M.Y."/>
            <person name="Jogler C."/>
        </authorList>
    </citation>
    <scope>NUCLEOTIDE SEQUENCE [LARGE SCALE GENOMIC DNA]</scope>
    <source>
        <strain evidence="5 6">EC9</strain>
    </source>
</reference>
<keyword evidence="1" id="KW-0805">Transcription regulation</keyword>
<name>A0A517LZ80_9BACT</name>
<organism evidence="5 6">
    <name type="scientific">Rosistilla ulvae</name>
    <dbReference type="NCBI Taxonomy" id="1930277"/>
    <lineage>
        <taxon>Bacteria</taxon>
        <taxon>Pseudomonadati</taxon>
        <taxon>Planctomycetota</taxon>
        <taxon>Planctomycetia</taxon>
        <taxon>Pirellulales</taxon>
        <taxon>Pirellulaceae</taxon>
        <taxon>Rosistilla</taxon>
    </lineage>
</organism>
<evidence type="ECO:0000259" key="4">
    <source>
        <dbReference type="Pfam" id="PF07638"/>
    </source>
</evidence>
<keyword evidence="2" id="KW-0731">Sigma factor</keyword>
<keyword evidence="3" id="KW-0804">Transcription</keyword>
<dbReference type="AlphaFoldDB" id="A0A517LZ80"/>